<dbReference type="GO" id="GO:0006284">
    <property type="term" value="P:base-excision repair"/>
    <property type="evidence" value="ECO:0007669"/>
    <property type="project" value="InterPro"/>
</dbReference>
<keyword evidence="9 15" id="KW-0238">DNA-binding</keyword>
<evidence type="ECO:0000256" key="3">
    <source>
        <dbReference type="ARBA" id="ARBA00011245"/>
    </source>
</evidence>
<evidence type="ECO:0000256" key="8">
    <source>
        <dbReference type="ARBA" id="ARBA00022833"/>
    </source>
</evidence>
<comment type="caution">
    <text evidence="18">The sequence shown here is derived from an EMBL/GenBank/DDBJ whole genome shotgun (WGS) entry which is preliminary data.</text>
</comment>
<feature type="active site" description="Proton donor; for delta-elimination activity" evidence="15">
    <location>
        <position position="299"/>
    </location>
</feature>
<dbReference type="PANTHER" id="PTHR22993">
    <property type="entry name" value="FORMAMIDOPYRIMIDINE-DNA GLYCOSYLASE"/>
    <property type="match status" value="1"/>
</dbReference>
<dbReference type="NCBIfam" id="NF002211">
    <property type="entry name" value="PRK01103.1"/>
    <property type="match status" value="1"/>
</dbReference>
<comment type="catalytic activity">
    <reaction evidence="14 15">
        <text>2'-deoxyribonucleotide-(2'-deoxyribose 5'-phosphate)-2'-deoxyribonucleotide-DNA = a 3'-end 2'-deoxyribonucleotide-(2,3-dehydro-2,3-deoxyribose 5'-phosphate)-DNA + a 5'-end 5'-phospho-2'-deoxyribonucleoside-DNA + H(+)</text>
        <dbReference type="Rhea" id="RHEA:66592"/>
        <dbReference type="Rhea" id="RHEA-COMP:13180"/>
        <dbReference type="Rhea" id="RHEA-COMP:16897"/>
        <dbReference type="Rhea" id="RHEA-COMP:17067"/>
        <dbReference type="ChEBI" id="CHEBI:15378"/>
        <dbReference type="ChEBI" id="CHEBI:136412"/>
        <dbReference type="ChEBI" id="CHEBI:157695"/>
        <dbReference type="ChEBI" id="CHEBI:167181"/>
        <dbReference type="EC" id="4.2.99.18"/>
    </reaction>
</comment>
<dbReference type="NCBIfam" id="TIGR00577">
    <property type="entry name" value="fpg"/>
    <property type="match status" value="1"/>
</dbReference>
<feature type="active site" description="Proton donor; for beta-elimination activity" evidence="15">
    <location>
        <position position="61"/>
    </location>
</feature>
<dbReference type="FunFam" id="1.10.8.50:FF:000003">
    <property type="entry name" value="Formamidopyrimidine-DNA glycosylase"/>
    <property type="match status" value="1"/>
</dbReference>
<evidence type="ECO:0000256" key="10">
    <source>
        <dbReference type="ARBA" id="ARBA00023204"/>
    </source>
</evidence>
<feature type="active site" description="Schiff-base intermediate with DNA" evidence="15">
    <location>
        <position position="2"/>
    </location>
</feature>
<dbReference type="GO" id="GO:0140078">
    <property type="term" value="F:class I DNA-(apurinic or apyrimidinic site) endonuclease activity"/>
    <property type="evidence" value="ECO:0007669"/>
    <property type="project" value="UniProtKB-EC"/>
</dbReference>
<keyword evidence="6 15" id="KW-0863">Zinc-finger</keyword>
<dbReference type="HAMAP" id="MF_00103">
    <property type="entry name" value="Fapy_DNA_glycosyl"/>
    <property type="match status" value="1"/>
</dbReference>
<dbReference type="GO" id="GO:0003690">
    <property type="term" value="F:double-stranded DNA binding"/>
    <property type="evidence" value="ECO:0007669"/>
    <property type="project" value="UniProtKB-ARBA"/>
</dbReference>
<comment type="cofactor">
    <cofactor evidence="15">
        <name>Zn(2+)</name>
        <dbReference type="ChEBI" id="CHEBI:29105"/>
    </cofactor>
    <text evidence="15">Binds 1 zinc ion per subunit.</text>
</comment>
<dbReference type="GO" id="GO:0003684">
    <property type="term" value="F:damaged DNA binding"/>
    <property type="evidence" value="ECO:0007669"/>
    <property type="project" value="InterPro"/>
</dbReference>
<dbReference type="SMART" id="SM00898">
    <property type="entry name" value="Fapy_DNA_glyco"/>
    <property type="match status" value="1"/>
</dbReference>
<dbReference type="SUPFAM" id="SSF81624">
    <property type="entry name" value="N-terminal domain of MutM-like DNA repair proteins"/>
    <property type="match status" value="1"/>
</dbReference>
<proteinExistence type="inferred from homology"/>
<keyword evidence="10 15" id="KW-0234">DNA repair</keyword>
<dbReference type="InterPro" id="IPR010663">
    <property type="entry name" value="Znf_FPG/IleRS"/>
</dbReference>
<dbReference type="SUPFAM" id="SSF46946">
    <property type="entry name" value="S13-like H2TH domain"/>
    <property type="match status" value="1"/>
</dbReference>
<dbReference type="EC" id="4.2.99.18" evidence="15"/>
<evidence type="ECO:0000313" key="18">
    <source>
        <dbReference type="EMBL" id="SPW27860.1"/>
    </source>
</evidence>
<dbReference type="InterPro" id="IPR020629">
    <property type="entry name" value="FPG_Glyclase"/>
</dbReference>
<dbReference type="EMBL" id="UARK01000003">
    <property type="protein sequence ID" value="SPW27860.1"/>
    <property type="molecule type" value="Genomic_DNA"/>
</dbReference>
<evidence type="ECO:0000256" key="2">
    <source>
        <dbReference type="ARBA" id="ARBA00009409"/>
    </source>
</evidence>
<evidence type="ECO:0000256" key="12">
    <source>
        <dbReference type="ARBA" id="ARBA00023268"/>
    </source>
</evidence>
<keyword evidence="13 15" id="KW-0326">Glycosidase</keyword>
<comment type="catalytic activity">
    <reaction evidence="1 15">
        <text>Hydrolysis of DNA containing ring-opened 7-methylguanine residues, releasing 2,6-diamino-4-hydroxy-5-(N-methyl)formamidopyrimidine.</text>
        <dbReference type="EC" id="3.2.2.23"/>
    </reaction>
</comment>
<dbReference type="Pfam" id="PF06831">
    <property type="entry name" value="H2TH"/>
    <property type="match status" value="1"/>
</dbReference>
<dbReference type="PROSITE" id="PS51068">
    <property type="entry name" value="FPG_CAT"/>
    <property type="match status" value="1"/>
</dbReference>
<dbReference type="InterPro" id="IPR010979">
    <property type="entry name" value="Ribosomal_uS13-like_H2TH"/>
</dbReference>
<keyword evidence="5 15" id="KW-0227">DNA damage</keyword>
<keyword evidence="12 15" id="KW-0511">Multifunctional enzyme</keyword>
<comment type="similarity">
    <text evidence="2 15">Belongs to the FPG family.</text>
</comment>
<evidence type="ECO:0000313" key="19">
    <source>
        <dbReference type="Proteomes" id="UP000249886"/>
    </source>
</evidence>
<feature type="binding site" evidence="15">
    <location>
        <position position="143"/>
    </location>
    <ligand>
        <name>DNA</name>
        <dbReference type="ChEBI" id="CHEBI:16991"/>
    </ligand>
</feature>
<keyword evidence="7 15" id="KW-0378">Hydrolase</keyword>
<sequence>MPELPEVETIRRGLAEHVCGRTITDVAVHHPRAIRHVLGGEGEFRSEILGRTIIGLGRRGKFLWLNLADPAAATASASSVPTSQPTPQATPQAGDQVVVVHLGMSGQMLIKDSNANSDDPKFKHCRIQVRFDDDTQLWFVDQRTFGYWLPTQLVDAGLGLVPETADHIARDLLDPELKLSEVAATMHSKTLAVKKLLLNQEIIAGIGNIYADEMLWFAAINPNQPANTLDPAALKNLLMAGRTVMRAAVARGGTSFDDLYVNVNGESGYFDVELHAYGQDGRPCDRCGTILVKEKFTNRSSHYCPHCQPLVP</sequence>
<feature type="domain" description="Formamidopyrimidine-DNA glycosylase catalytic" evidence="17">
    <location>
        <begin position="2"/>
        <end position="146"/>
    </location>
</feature>
<name>A0A6H9XJY0_9CORY</name>
<evidence type="ECO:0000256" key="7">
    <source>
        <dbReference type="ARBA" id="ARBA00022801"/>
    </source>
</evidence>
<dbReference type="PROSITE" id="PS01242">
    <property type="entry name" value="ZF_FPG_1"/>
    <property type="match status" value="1"/>
</dbReference>
<dbReference type="InterPro" id="IPR015886">
    <property type="entry name" value="H2TH_FPG"/>
</dbReference>
<keyword evidence="8 15" id="KW-0862">Zinc</keyword>
<evidence type="ECO:0000256" key="1">
    <source>
        <dbReference type="ARBA" id="ARBA00001668"/>
    </source>
</evidence>
<dbReference type="GeneID" id="84574206"/>
<feature type="binding site" evidence="15">
    <location>
        <position position="189"/>
    </location>
    <ligand>
        <name>DNA</name>
        <dbReference type="ChEBI" id="CHEBI:16991"/>
    </ligand>
</feature>
<dbReference type="Gene3D" id="1.10.8.50">
    <property type="match status" value="1"/>
</dbReference>
<feature type="domain" description="FPG-type" evidence="16">
    <location>
        <begin position="275"/>
        <end position="309"/>
    </location>
</feature>
<dbReference type="SUPFAM" id="SSF57716">
    <property type="entry name" value="Glucocorticoid receptor-like (DNA-binding domain)"/>
    <property type="match status" value="1"/>
</dbReference>
<comment type="subunit">
    <text evidence="3 15">Monomer.</text>
</comment>
<dbReference type="GO" id="GO:0034039">
    <property type="term" value="F:8-oxo-7,8-dihydroguanine DNA N-glycosylase activity"/>
    <property type="evidence" value="ECO:0007669"/>
    <property type="project" value="TreeGrafter"/>
</dbReference>
<dbReference type="GO" id="GO:0006979">
    <property type="term" value="P:response to oxidative stress"/>
    <property type="evidence" value="ECO:0007669"/>
    <property type="project" value="UniProtKB-ARBA"/>
</dbReference>
<dbReference type="Pfam" id="PF01149">
    <property type="entry name" value="Fapy_DNA_glyco"/>
    <property type="match status" value="1"/>
</dbReference>
<dbReference type="CDD" id="cd08966">
    <property type="entry name" value="EcFpg-like_N"/>
    <property type="match status" value="1"/>
</dbReference>
<dbReference type="InterPro" id="IPR000214">
    <property type="entry name" value="Znf_DNA_glyclase/AP_lyase"/>
</dbReference>
<evidence type="ECO:0000256" key="15">
    <source>
        <dbReference type="HAMAP-Rule" id="MF_00103"/>
    </source>
</evidence>
<dbReference type="PROSITE" id="PS51066">
    <property type="entry name" value="ZF_FPG_2"/>
    <property type="match status" value="1"/>
</dbReference>
<comment type="function">
    <text evidence="15">Involved in base excision repair of DNA damaged by oxidation or by mutagenic agents. Acts as DNA glycosylase that recognizes and removes damaged bases. Has a preference for oxidized purines, such as 7,8-dihydro-8-oxoguanine (8-oxoG). Has AP (apurinic/apyrimidinic) lyase activity and introduces nicks in the DNA strand. Cleaves the DNA backbone by beta-delta elimination to generate a single-strand break at the site of the removed base with both 3'- and 5'-phosphates.</text>
</comment>
<dbReference type="Pfam" id="PF06827">
    <property type="entry name" value="zf-FPG_IleRS"/>
    <property type="match status" value="1"/>
</dbReference>
<dbReference type="InterPro" id="IPR012319">
    <property type="entry name" value="FPG_cat"/>
</dbReference>
<dbReference type="InterPro" id="IPR015887">
    <property type="entry name" value="DNA_glyclase_Znf_dom_DNA_BS"/>
</dbReference>
<protein>
    <recommendedName>
        <fullName evidence="15">Formamidopyrimidine-DNA glycosylase</fullName>
        <shortName evidence="15">Fapy-DNA glycosylase</shortName>
        <ecNumber evidence="15">3.2.2.23</ecNumber>
    </recommendedName>
    <alternativeName>
        <fullName evidence="15">DNA-(apurinic or apyrimidinic site) lyase MutM</fullName>
        <shortName evidence="15">AP lyase MutM</shortName>
        <ecNumber evidence="15">4.2.99.18</ecNumber>
    </alternativeName>
</protein>
<feature type="binding site" evidence="15">
    <location>
        <position position="124"/>
    </location>
    <ligand>
        <name>DNA</name>
        <dbReference type="ChEBI" id="CHEBI:16991"/>
    </ligand>
</feature>
<evidence type="ECO:0000259" key="17">
    <source>
        <dbReference type="PROSITE" id="PS51068"/>
    </source>
</evidence>
<feature type="active site" description="Proton donor" evidence="15">
    <location>
        <position position="3"/>
    </location>
</feature>
<dbReference type="GO" id="GO:0008270">
    <property type="term" value="F:zinc ion binding"/>
    <property type="evidence" value="ECO:0007669"/>
    <property type="project" value="UniProtKB-UniRule"/>
</dbReference>
<dbReference type="InterPro" id="IPR035937">
    <property type="entry name" value="FPG_N"/>
</dbReference>
<keyword evidence="11 15" id="KW-0456">Lyase</keyword>
<evidence type="ECO:0000256" key="14">
    <source>
        <dbReference type="ARBA" id="ARBA00044632"/>
    </source>
</evidence>
<dbReference type="EC" id="3.2.2.23" evidence="15"/>
<evidence type="ECO:0000256" key="4">
    <source>
        <dbReference type="ARBA" id="ARBA00022723"/>
    </source>
</evidence>
<dbReference type="Proteomes" id="UP000249886">
    <property type="component" value="Unassembled WGS sequence"/>
</dbReference>
<organism evidence="18 19">
    <name type="scientific">Corynebacterium matruchotii</name>
    <dbReference type="NCBI Taxonomy" id="43768"/>
    <lineage>
        <taxon>Bacteria</taxon>
        <taxon>Bacillati</taxon>
        <taxon>Actinomycetota</taxon>
        <taxon>Actinomycetes</taxon>
        <taxon>Mycobacteriales</taxon>
        <taxon>Corynebacteriaceae</taxon>
        <taxon>Corynebacterium</taxon>
    </lineage>
</organism>
<reference evidence="18 19" key="1">
    <citation type="submission" date="2018-06" db="EMBL/GenBank/DDBJ databases">
        <authorList>
            <consortium name="Pathogen Informatics"/>
            <person name="Doyle S."/>
        </authorList>
    </citation>
    <scope>NUCLEOTIDE SEQUENCE [LARGE SCALE GENOMIC DNA]</scope>
    <source>
        <strain evidence="18 19">NCTC10254</strain>
    </source>
</reference>
<keyword evidence="4 15" id="KW-0479">Metal-binding</keyword>
<dbReference type="AlphaFoldDB" id="A0A6H9XJY0"/>
<dbReference type="PANTHER" id="PTHR22993:SF9">
    <property type="entry name" value="FORMAMIDOPYRIMIDINE-DNA GLYCOSYLASE"/>
    <property type="match status" value="1"/>
</dbReference>
<dbReference type="RefSeq" id="WP_005525676.1">
    <property type="nucleotide sequence ID" value="NZ_CP050134.2"/>
</dbReference>
<evidence type="ECO:0000256" key="6">
    <source>
        <dbReference type="ARBA" id="ARBA00022771"/>
    </source>
</evidence>
<evidence type="ECO:0000256" key="5">
    <source>
        <dbReference type="ARBA" id="ARBA00022763"/>
    </source>
</evidence>
<dbReference type="SMART" id="SM01232">
    <property type="entry name" value="H2TH"/>
    <property type="match status" value="1"/>
</dbReference>
<evidence type="ECO:0000256" key="11">
    <source>
        <dbReference type="ARBA" id="ARBA00023239"/>
    </source>
</evidence>
<accession>A0A6H9XJY0</accession>
<evidence type="ECO:0000259" key="16">
    <source>
        <dbReference type="PROSITE" id="PS51066"/>
    </source>
</evidence>
<gene>
    <name evidence="18" type="primary">mutM_2</name>
    <name evidence="15" type="synonym">fpg</name>
    <name evidence="15" type="synonym">mutM</name>
    <name evidence="18" type="ORF">NCTC10254_01054</name>
</gene>
<evidence type="ECO:0000256" key="13">
    <source>
        <dbReference type="ARBA" id="ARBA00023295"/>
    </source>
</evidence>
<dbReference type="Gene3D" id="3.20.190.10">
    <property type="entry name" value="MutM-like, N-terminal"/>
    <property type="match status" value="1"/>
</dbReference>
<evidence type="ECO:0000256" key="9">
    <source>
        <dbReference type="ARBA" id="ARBA00023125"/>
    </source>
</evidence>